<evidence type="ECO:0000256" key="11">
    <source>
        <dbReference type="ARBA" id="ARBA00023268"/>
    </source>
</evidence>
<sequence>MSTAMQIIDHGTGSLQQDCVLLLGYFDGVHIGHRKLIAKAKAIAAERGYLVGITTFYDSKNGRQIYTFAERVCLFEQLGIDFVYAAAFDGRFRATEGDDFLRHVCERLSVRAFVCGADYTYGKDAAGNTGTLRAFCEDRGIPLYVEELVNFSGEKAASAQAKRYLDAGDVQGLARLLGAPYFICGTVSTEGRQVGRKLGFPTANIHLAAEKYPLQSGVYAVHLPIEGKVYRGIANYGPRPTFGDDRVVLEIFADGYHGDLYGKKLCVYFDARIRGVRKFGDAAQLQRQLEKDLESIR</sequence>
<dbReference type="PIRSF" id="PIRSF004491">
    <property type="entry name" value="FAD_Synth"/>
    <property type="match status" value="1"/>
</dbReference>
<protein>
    <recommendedName>
        <fullName evidence="14">Riboflavin biosynthesis protein</fullName>
    </recommendedName>
    <domain>
        <recommendedName>
            <fullName evidence="14">Riboflavin kinase</fullName>
            <ecNumber evidence="14">2.7.1.26</ecNumber>
        </recommendedName>
        <alternativeName>
            <fullName evidence="14">Flavokinase</fullName>
        </alternativeName>
    </domain>
    <domain>
        <recommendedName>
            <fullName evidence="14">FMN adenylyltransferase</fullName>
            <ecNumber evidence="14">2.7.7.2</ecNumber>
        </recommendedName>
        <alternativeName>
            <fullName evidence="14">FAD pyrophosphorylase</fullName>
        </alternativeName>
        <alternativeName>
            <fullName evidence="14">FAD synthase</fullName>
        </alternativeName>
    </domain>
</protein>
<evidence type="ECO:0000256" key="7">
    <source>
        <dbReference type="ARBA" id="ARBA00022741"/>
    </source>
</evidence>
<evidence type="ECO:0000256" key="12">
    <source>
        <dbReference type="ARBA" id="ARBA00047880"/>
    </source>
</evidence>
<gene>
    <name evidence="16" type="ORF">H9851_01455</name>
</gene>
<dbReference type="InterPro" id="IPR002606">
    <property type="entry name" value="Riboflavin_kinase_bac"/>
</dbReference>
<feature type="domain" description="Riboflavin kinase" evidence="15">
    <location>
        <begin position="176"/>
        <end position="297"/>
    </location>
</feature>
<evidence type="ECO:0000256" key="13">
    <source>
        <dbReference type="ARBA" id="ARBA00049494"/>
    </source>
</evidence>
<evidence type="ECO:0000256" key="1">
    <source>
        <dbReference type="ARBA" id="ARBA00004726"/>
    </source>
</evidence>
<dbReference type="AlphaFoldDB" id="A0A9D1W0E7"/>
<dbReference type="SUPFAM" id="SSF82114">
    <property type="entry name" value="Riboflavin kinase-like"/>
    <property type="match status" value="1"/>
</dbReference>
<dbReference type="NCBIfam" id="TIGR00125">
    <property type="entry name" value="cyt_tran_rel"/>
    <property type="match status" value="1"/>
</dbReference>
<evidence type="ECO:0000313" key="17">
    <source>
        <dbReference type="Proteomes" id="UP000886847"/>
    </source>
</evidence>
<evidence type="ECO:0000256" key="10">
    <source>
        <dbReference type="ARBA" id="ARBA00022840"/>
    </source>
</evidence>
<dbReference type="GO" id="GO:0009398">
    <property type="term" value="P:FMN biosynthetic process"/>
    <property type="evidence" value="ECO:0007669"/>
    <property type="project" value="UniProtKB-UniRule"/>
</dbReference>
<dbReference type="PANTHER" id="PTHR22749">
    <property type="entry name" value="RIBOFLAVIN KINASE/FMN ADENYLYLTRANSFERASE"/>
    <property type="match status" value="1"/>
</dbReference>
<dbReference type="Proteomes" id="UP000886847">
    <property type="component" value="Unassembled WGS sequence"/>
</dbReference>
<dbReference type="GO" id="GO:0009231">
    <property type="term" value="P:riboflavin biosynthetic process"/>
    <property type="evidence" value="ECO:0007669"/>
    <property type="project" value="InterPro"/>
</dbReference>
<dbReference type="GO" id="GO:0008531">
    <property type="term" value="F:riboflavin kinase activity"/>
    <property type="evidence" value="ECO:0007669"/>
    <property type="project" value="UniProtKB-UniRule"/>
</dbReference>
<organism evidence="16 17">
    <name type="scientific">Candidatus Borkfalkia faecavium</name>
    <dbReference type="NCBI Taxonomy" id="2838508"/>
    <lineage>
        <taxon>Bacteria</taxon>
        <taxon>Bacillati</taxon>
        <taxon>Bacillota</taxon>
        <taxon>Clostridia</taxon>
        <taxon>Christensenellales</taxon>
        <taxon>Christensenellaceae</taxon>
        <taxon>Candidatus Borkfalkia</taxon>
    </lineage>
</organism>
<dbReference type="Pfam" id="PF01687">
    <property type="entry name" value="Flavokinase"/>
    <property type="match status" value="1"/>
</dbReference>
<dbReference type="InterPro" id="IPR004821">
    <property type="entry name" value="Cyt_trans-like"/>
</dbReference>
<dbReference type="EC" id="2.7.1.26" evidence="14"/>
<dbReference type="EMBL" id="DXEW01000005">
    <property type="protein sequence ID" value="HIX49935.1"/>
    <property type="molecule type" value="Genomic_DNA"/>
</dbReference>
<evidence type="ECO:0000256" key="6">
    <source>
        <dbReference type="ARBA" id="ARBA00022695"/>
    </source>
</evidence>
<dbReference type="EC" id="2.7.7.2" evidence="14"/>
<dbReference type="SUPFAM" id="SSF52374">
    <property type="entry name" value="Nucleotidylyl transferase"/>
    <property type="match status" value="1"/>
</dbReference>
<evidence type="ECO:0000256" key="14">
    <source>
        <dbReference type="PIRNR" id="PIRNR004491"/>
    </source>
</evidence>
<comment type="similarity">
    <text evidence="14">Belongs to the ribF family.</text>
</comment>
<evidence type="ECO:0000313" key="16">
    <source>
        <dbReference type="EMBL" id="HIX49935.1"/>
    </source>
</evidence>
<keyword evidence="7 14" id="KW-0547">Nucleotide-binding</keyword>
<keyword evidence="9 14" id="KW-0274">FAD</keyword>
<comment type="catalytic activity">
    <reaction evidence="12 14">
        <text>riboflavin + ATP = FMN + ADP + H(+)</text>
        <dbReference type="Rhea" id="RHEA:14357"/>
        <dbReference type="ChEBI" id="CHEBI:15378"/>
        <dbReference type="ChEBI" id="CHEBI:30616"/>
        <dbReference type="ChEBI" id="CHEBI:57986"/>
        <dbReference type="ChEBI" id="CHEBI:58210"/>
        <dbReference type="ChEBI" id="CHEBI:456216"/>
        <dbReference type="EC" id="2.7.1.26"/>
    </reaction>
</comment>
<reference evidence="16" key="2">
    <citation type="submission" date="2021-04" db="EMBL/GenBank/DDBJ databases">
        <authorList>
            <person name="Gilroy R."/>
        </authorList>
    </citation>
    <scope>NUCLEOTIDE SEQUENCE</scope>
    <source>
        <strain evidence="16">2189</strain>
    </source>
</reference>
<keyword evidence="3 14" id="KW-0285">Flavoprotein</keyword>
<dbReference type="SMART" id="SM00904">
    <property type="entry name" value="Flavokinase"/>
    <property type="match status" value="1"/>
</dbReference>
<comment type="catalytic activity">
    <reaction evidence="13 14">
        <text>FMN + ATP + H(+) = FAD + diphosphate</text>
        <dbReference type="Rhea" id="RHEA:17237"/>
        <dbReference type="ChEBI" id="CHEBI:15378"/>
        <dbReference type="ChEBI" id="CHEBI:30616"/>
        <dbReference type="ChEBI" id="CHEBI:33019"/>
        <dbReference type="ChEBI" id="CHEBI:57692"/>
        <dbReference type="ChEBI" id="CHEBI:58210"/>
        <dbReference type="EC" id="2.7.7.2"/>
    </reaction>
</comment>
<reference evidence="16" key="1">
    <citation type="journal article" date="2021" name="PeerJ">
        <title>Extensive microbial diversity within the chicken gut microbiome revealed by metagenomics and culture.</title>
        <authorList>
            <person name="Gilroy R."/>
            <person name="Ravi A."/>
            <person name="Getino M."/>
            <person name="Pursley I."/>
            <person name="Horton D.L."/>
            <person name="Alikhan N.F."/>
            <person name="Baker D."/>
            <person name="Gharbi K."/>
            <person name="Hall N."/>
            <person name="Watson M."/>
            <person name="Adriaenssens E.M."/>
            <person name="Foster-Nyarko E."/>
            <person name="Jarju S."/>
            <person name="Secka A."/>
            <person name="Antonio M."/>
            <person name="Oren A."/>
            <person name="Chaudhuri R.R."/>
            <person name="La Ragione R."/>
            <person name="Hildebrand F."/>
            <person name="Pallen M.J."/>
        </authorList>
    </citation>
    <scope>NUCLEOTIDE SEQUENCE</scope>
    <source>
        <strain evidence="16">2189</strain>
    </source>
</reference>
<evidence type="ECO:0000256" key="4">
    <source>
        <dbReference type="ARBA" id="ARBA00022643"/>
    </source>
</evidence>
<comment type="pathway">
    <text evidence="1 14">Cofactor biosynthesis; FAD biosynthesis; FAD from FMN: step 1/1.</text>
</comment>
<evidence type="ECO:0000259" key="15">
    <source>
        <dbReference type="SMART" id="SM00904"/>
    </source>
</evidence>
<keyword evidence="11" id="KW-0511">Multifunctional enzyme</keyword>
<dbReference type="InterPro" id="IPR023465">
    <property type="entry name" value="Riboflavin_kinase_dom_sf"/>
</dbReference>
<dbReference type="InterPro" id="IPR023468">
    <property type="entry name" value="Riboflavin_kinase"/>
</dbReference>
<evidence type="ECO:0000256" key="2">
    <source>
        <dbReference type="ARBA" id="ARBA00005201"/>
    </source>
</evidence>
<accession>A0A9D1W0E7</accession>
<dbReference type="InterPro" id="IPR015865">
    <property type="entry name" value="Riboflavin_kinase_bac/euk"/>
</dbReference>
<evidence type="ECO:0000256" key="5">
    <source>
        <dbReference type="ARBA" id="ARBA00022679"/>
    </source>
</evidence>
<dbReference type="GO" id="GO:0006747">
    <property type="term" value="P:FAD biosynthetic process"/>
    <property type="evidence" value="ECO:0007669"/>
    <property type="project" value="UniProtKB-UniRule"/>
</dbReference>
<comment type="caution">
    <text evidence="16">The sequence shown here is derived from an EMBL/GenBank/DDBJ whole genome shotgun (WGS) entry which is preliminary data.</text>
</comment>
<keyword evidence="5 14" id="KW-0808">Transferase</keyword>
<keyword evidence="8 14" id="KW-0418">Kinase</keyword>
<name>A0A9D1W0E7_9FIRM</name>
<dbReference type="InterPro" id="IPR015864">
    <property type="entry name" value="FAD_synthase"/>
</dbReference>
<keyword evidence="10 14" id="KW-0067">ATP-binding</keyword>
<comment type="pathway">
    <text evidence="2 14">Cofactor biosynthesis; FMN biosynthesis; FMN from riboflavin (ATP route): step 1/1.</text>
</comment>
<evidence type="ECO:0000256" key="8">
    <source>
        <dbReference type="ARBA" id="ARBA00022777"/>
    </source>
</evidence>
<evidence type="ECO:0000256" key="9">
    <source>
        <dbReference type="ARBA" id="ARBA00022827"/>
    </source>
</evidence>
<evidence type="ECO:0000256" key="3">
    <source>
        <dbReference type="ARBA" id="ARBA00022630"/>
    </source>
</evidence>
<proteinExistence type="inferred from homology"/>
<dbReference type="GO" id="GO:0005524">
    <property type="term" value="F:ATP binding"/>
    <property type="evidence" value="ECO:0007669"/>
    <property type="project" value="UniProtKB-UniRule"/>
</dbReference>
<dbReference type="PANTHER" id="PTHR22749:SF6">
    <property type="entry name" value="RIBOFLAVIN KINASE"/>
    <property type="match status" value="1"/>
</dbReference>
<dbReference type="Pfam" id="PF06574">
    <property type="entry name" value="FAD_syn"/>
    <property type="match status" value="1"/>
</dbReference>
<dbReference type="Gene3D" id="3.40.50.620">
    <property type="entry name" value="HUPs"/>
    <property type="match status" value="1"/>
</dbReference>
<dbReference type="InterPro" id="IPR014729">
    <property type="entry name" value="Rossmann-like_a/b/a_fold"/>
</dbReference>
<keyword evidence="4 14" id="KW-0288">FMN</keyword>
<dbReference type="Gene3D" id="2.40.30.30">
    <property type="entry name" value="Riboflavin kinase-like"/>
    <property type="match status" value="1"/>
</dbReference>
<dbReference type="GO" id="GO:0003919">
    <property type="term" value="F:FMN adenylyltransferase activity"/>
    <property type="evidence" value="ECO:0007669"/>
    <property type="project" value="UniProtKB-UniRule"/>
</dbReference>
<keyword evidence="6 14" id="KW-0548">Nucleotidyltransferase</keyword>
<dbReference type="CDD" id="cd02064">
    <property type="entry name" value="FAD_synthetase_N"/>
    <property type="match status" value="1"/>
</dbReference>